<dbReference type="RefSeq" id="XP_005537618.1">
    <property type="nucleotide sequence ID" value="XM_005537561.1"/>
</dbReference>
<keyword evidence="2" id="KW-0472">Membrane</keyword>
<proteinExistence type="predicted"/>
<dbReference type="Proteomes" id="UP000007014">
    <property type="component" value="Chromosome 15"/>
</dbReference>
<dbReference type="GeneID" id="16995717"/>
<dbReference type="AlphaFoldDB" id="M1VF48"/>
<keyword evidence="2" id="KW-1133">Transmembrane helix</keyword>
<dbReference type="KEGG" id="cme:CYME_CMO234C"/>
<dbReference type="OrthoDB" id="10582541at2759"/>
<reference evidence="3 4" key="2">
    <citation type="journal article" date="2007" name="BMC Biol.">
        <title>A 100%-complete sequence reveals unusually simple genomic features in the hot-spring red alga Cyanidioschyzon merolae.</title>
        <authorList>
            <person name="Nozaki H."/>
            <person name="Takano H."/>
            <person name="Misumi O."/>
            <person name="Terasawa K."/>
            <person name="Matsuzaki M."/>
            <person name="Maruyama S."/>
            <person name="Nishida K."/>
            <person name="Yagisawa F."/>
            <person name="Yoshida Y."/>
            <person name="Fujiwara T."/>
            <person name="Takio S."/>
            <person name="Tamura K."/>
            <person name="Chung S.J."/>
            <person name="Nakamura S."/>
            <person name="Kuroiwa H."/>
            <person name="Tanaka K."/>
            <person name="Sato N."/>
            <person name="Kuroiwa T."/>
        </authorList>
    </citation>
    <scope>NUCLEOTIDE SEQUENCE [LARGE SCALE GENOMIC DNA]</scope>
    <source>
        <strain evidence="3 4">10D</strain>
    </source>
</reference>
<evidence type="ECO:0000256" key="2">
    <source>
        <dbReference type="SAM" id="Phobius"/>
    </source>
</evidence>
<feature type="transmembrane region" description="Helical" evidence="2">
    <location>
        <begin position="96"/>
        <end position="125"/>
    </location>
</feature>
<reference evidence="3 4" key="1">
    <citation type="journal article" date="2004" name="Nature">
        <title>Genome sequence of the ultrasmall unicellular red alga Cyanidioschyzon merolae 10D.</title>
        <authorList>
            <person name="Matsuzaki M."/>
            <person name="Misumi O."/>
            <person name="Shin-i T."/>
            <person name="Maruyama S."/>
            <person name="Takahara M."/>
            <person name="Miyagishima S."/>
            <person name="Mori T."/>
            <person name="Nishida K."/>
            <person name="Yagisawa F."/>
            <person name="Nishida K."/>
            <person name="Yoshida Y."/>
            <person name="Nishimura Y."/>
            <person name="Nakao S."/>
            <person name="Kobayashi T."/>
            <person name="Momoyama Y."/>
            <person name="Higashiyama T."/>
            <person name="Minoda A."/>
            <person name="Sano M."/>
            <person name="Nomoto H."/>
            <person name="Oishi K."/>
            <person name="Hayashi H."/>
            <person name="Ohta F."/>
            <person name="Nishizaka S."/>
            <person name="Haga S."/>
            <person name="Miura S."/>
            <person name="Morishita T."/>
            <person name="Kabeya Y."/>
            <person name="Terasawa K."/>
            <person name="Suzuki Y."/>
            <person name="Ishii Y."/>
            <person name="Asakawa S."/>
            <person name="Takano H."/>
            <person name="Ohta N."/>
            <person name="Kuroiwa H."/>
            <person name="Tanaka K."/>
            <person name="Shimizu N."/>
            <person name="Sugano S."/>
            <person name="Sato N."/>
            <person name="Nozaki H."/>
            <person name="Ogasawara N."/>
            <person name="Kohara Y."/>
            <person name="Kuroiwa T."/>
        </authorList>
    </citation>
    <scope>NUCLEOTIDE SEQUENCE [LARGE SCALE GENOMIC DNA]</scope>
    <source>
        <strain evidence="3 4">10D</strain>
    </source>
</reference>
<sequence length="214" mass="23910">MEASEVGSDRSLTEQAARRRERILANRRKRLAVASGSAPEEVEEAARRDQQGAPGDAHLRLSGRVRQEAETQPTRAPVGANTAGTPSVETKLRRRLWLWSCGYAVVSWEIVLGLAAVLCGFGAWAQLHDLDSSLPLKASSLSPPVVFLTLEVSALGSALLQRQLERRSRHWLAHSWWLLTRLHRWSLETALFFFLFFATILVLTTVETHLLQPL</sequence>
<feature type="transmembrane region" description="Helical" evidence="2">
    <location>
        <begin position="185"/>
        <end position="206"/>
    </location>
</feature>
<feature type="transmembrane region" description="Helical" evidence="2">
    <location>
        <begin position="145"/>
        <end position="164"/>
    </location>
</feature>
<organism evidence="3 4">
    <name type="scientific">Cyanidioschyzon merolae (strain NIES-3377 / 10D)</name>
    <name type="common">Unicellular red alga</name>
    <dbReference type="NCBI Taxonomy" id="280699"/>
    <lineage>
        <taxon>Eukaryota</taxon>
        <taxon>Rhodophyta</taxon>
        <taxon>Bangiophyceae</taxon>
        <taxon>Cyanidiales</taxon>
        <taxon>Cyanidiaceae</taxon>
        <taxon>Cyanidioschyzon</taxon>
    </lineage>
</organism>
<keyword evidence="2" id="KW-0812">Transmembrane</keyword>
<gene>
    <name evidence="3" type="ORF">CYME_CMO234C</name>
</gene>
<protein>
    <submittedName>
        <fullName evidence="3">Uncharacterized protein</fullName>
    </submittedName>
</protein>
<evidence type="ECO:0000313" key="3">
    <source>
        <dbReference type="EMBL" id="BAM81582.1"/>
    </source>
</evidence>
<accession>M1VF48</accession>
<feature type="region of interest" description="Disordered" evidence="1">
    <location>
        <begin position="34"/>
        <end position="85"/>
    </location>
</feature>
<evidence type="ECO:0000313" key="4">
    <source>
        <dbReference type="Proteomes" id="UP000007014"/>
    </source>
</evidence>
<evidence type="ECO:0000256" key="1">
    <source>
        <dbReference type="SAM" id="MobiDB-lite"/>
    </source>
</evidence>
<name>M1VF48_CYAM1</name>
<dbReference type="EMBL" id="AP006497">
    <property type="protein sequence ID" value="BAM81582.1"/>
    <property type="molecule type" value="Genomic_DNA"/>
</dbReference>
<keyword evidence="4" id="KW-1185">Reference proteome</keyword>